<sequence length="254" mass="29818">MGVGYTLGCLVSILWWSFDRKKVFGLVDKLLCKIFKLKALRYAFYTCLMFFIIWIMVKFKSYEIANFITAFLVIDISRSEKENIESKEMKFHKTIAVVCKSLVCGFTAPLFYILIFGNYFALTYFILYNLCMLSDYEGFEIILKILTIIPGLILQFVLYLIYIFTSKKYSMDFKGDYLINCFKRPLLNIEIMAAHIESVGFYYHFYEEDTSYIKIYGHQKGSIDEKAVKHYLGVIYSAAFIMFLSFISIYVVSR</sequence>
<feature type="transmembrane region" description="Helical" evidence="1">
    <location>
        <begin position="231"/>
        <end position="252"/>
    </location>
</feature>
<dbReference type="STRING" id="1121298.SAMN05444401_1130"/>
<evidence type="ECO:0000256" key="1">
    <source>
        <dbReference type="SAM" id="Phobius"/>
    </source>
</evidence>
<organism evidence="2 3">
    <name type="scientific">Clostridium amylolyticum</name>
    <dbReference type="NCBI Taxonomy" id="1121298"/>
    <lineage>
        <taxon>Bacteria</taxon>
        <taxon>Bacillati</taxon>
        <taxon>Bacillota</taxon>
        <taxon>Clostridia</taxon>
        <taxon>Eubacteriales</taxon>
        <taxon>Clostridiaceae</taxon>
        <taxon>Clostridium</taxon>
    </lineage>
</organism>
<dbReference type="OrthoDB" id="1900118at2"/>
<evidence type="ECO:0000313" key="2">
    <source>
        <dbReference type="EMBL" id="SHI60650.1"/>
    </source>
</evidence>
<evidence type="ECO:0000313" key="3">
    <source>
        <dbReference type="Proteomes" id="UP000184080"/>
    </source>
</evidence>
<dbReference type="EMBL" id="FQZO01000001">
    <property type="protein sequence ID" value="SHI60650.1"/>
    <property type="molecule type" value="Genomic_DNA"/>
</dbReference>
<name>A0A1M6CI00_9CLOT</name>
<dbReference type="AlphaFoldDB" id="A0A1M6CI00"/>
<accession>A0A1M6CI00</accession>
<keyword evidence="1" id="KW-0472">Membrane</keyword>
<keyword evidence="3" id="KW-1185">Reference proteome</keyword>
<feature type="transmembrane region" description="Helical" evidence="1">
    <location>
        <begin position="97"/>
        <end position="121"/>
    </location>
</feature>
<protein>
    <submittedName>
        <fullName evidence="2">Uncharacterized protein</fullName>
    </submittedName>
</protein>
<proteinExistence type="predicted"/>
<dbReference type="Proteomes" id="UP000184080">
    <property type="component" value="Unassembled WGS sequence"/>
</dbReference>
<feature type="transmembrane region" description="Helical" evidence="1">
    <location>
        <begin position="39"/>
        <end position="56"/>
    </location>
</feature>
<keyword evidence="1" id="KW-1133">Transmembrane helix</keyword>
<reference evidence="2 3" key="1">
    <citation type="submission" date="2016-11" db="EMBL/GenBank/DDBJ databases">
        <authorList>
            <person name="Jaros S."/>
            <person name="Januszkiewicz K."/>
            <person name="Wedrychowicz H."/>
        </authorList>
    </citation>
    <scope>NUCLEOTIDE SEQUENCE [LARGE SCALE GENOMIC DNA]</scope>
    <source>
        <strain evidence="2 3">DSM 21864</strain>
    </source>
</reference>
<dbReference type="RefSeq" id="WP_073004435.1">
    <property type="nucleotide sequence ID" value="NZ_FQZO01000001.1"/>
</dbReference>
<gene>
    <name evidence="2" type="ORF">SAMN05444401_1130</name>
</gene>
<keyword evidence="1" id="KW-0812">Transmembrane</keyword>
<feature type="transmembrane region" description="Helical" evidence="1">
    <location>
        <begin position="141"/>
        <end position="165"/>
    </location>
</feature>